<dbReference type="Pfam" id="PF13545">
    <property type="entry name" value="HTH_Crp_2"/>
    <property type="match status" value="1"/>
</dbReference>
<dbReference type="GO" id="GO:0005829">
    <property type="term" value="C:cytosol"/>
    <property type="evidence" value="ECO:0007669"/>
    <property type="project" value="TreeGrafter"/>
</dbReference>
<keyword evidence="3" id="KW-0804">Transcription</keyword>
<name>A0A158KQH9_9BURK</name>
<gene>
    <name evidence="5" type="ORF">AWB68_06732</name>
</gene>
<sequence length="242" mass="26330">MRHQANAADSFALICRALRASTLFAEWPLASVERLARTARLEHHKKHTQVMAADRERREVLVVVSGSVEVSRTNEDGSRFVGILMRAGDCSGLVRLLQEIRAPYDYVVLEDALLVHLPSDALIEVMNDEPILWRSVALFALARQRDNAVSVQQRVLSDLSTQLAARIVELLAPSGNSGTGSPSRSLSLSQGKLGSMLGKSRQTINKELGKLSARGLIAIDYGKIEVLDLPALKALAASGLSR</sequence>
<keyword evidence="6" id="KW-1185">Reference proteome</keyword>
<evidence type="ECO:0000313" key="5">
    <source>
        <dbReference type="EMBL" id="SAL82989.1"/>
    </source>
</evidence>
<dbReference type="PANTHER" id="PTHR24567:SF26">
    <property type="entry name" value="REGULATORY PROTEIN YEIL"/>
    <property type="match status" value="1"/>
</dbReference>
<dbReference type="PROSITE" id="PS51063">
    <property type="entry name" value="HTH_CRP_2"/>
    <property type="match status" value="1"/>
</dbReference>
<dbReference type="Proteomes" id="UP000054770">
    <property type="component" value="Unassembled WGS sequence"/>
</dbReference>
<dbReference type="SMART" id="SM00419">
    <property type="entry name" value="HTH_CRP"/>
    <property type="match status" value="1"/>
</dbReference>
<dbReference type="InterPro" id="IPR050397">
    <property type="entry name" value="Env_Response_Regulators"/>
</dbReference>
<dbReference type="InterPro" id="IPR018490">
    <property type="entry name" value="cNMP-bd_dom_sf"/>
</dbReference>
<evidence type="ECO:0000256" key="1">
    <source>
        <dbReference type="ARBA" id="ARBA00023015"/>
    </source>
</evidence>
<dbReference type="RefSeq" id="WP_160110116.1">
    <property type="nucleotide sequence ID" value="NZ_FCON02000130.1"/>
</dbReference>
<dbReference type="InterPro" id="IPR012318">
    <property type="entry name" value="HTH_CRP"/>
</dbReference>
<dbReference type="InterPro" id="IPR036388">
    <property type="entry name" value="WH-like_DNA-bd_sf"/>
</dbReference>
<evidence type="ECO:0000256" key="3">
    <source>
        <dbReference type="ARBA" id="ARBA00023163"/>
    </source>
</evidence>
<dbReference type="InterPro" id="IPR014710">
    <property type="entry name" value="RmlC-like_jellyroll"/>
</dbReference>
<evidence type="ECO:0000259" key="4">
    <source>
        <dbReference type="PROSITE" id="PS51063"/>
    </source>
</evidence>
<proteinExistence type="predicted"/>
<accession>A0A158KQH9</accession>
<dbReference type="OrthoDB" id="6675893at2"/>
<comment type="caution">
    <text evidence="5">The sequence shown here is derived from an EMBL/GenBank/DDBJ whole genome shotgun (WGS) entry which is preliminary data.</text>
</comment>
<dbReference type="Gene3D" id="2.60.120.10">
    <property type="entry name" value="Jelly Rolls"/>
    <property type="match status" value="1"/>
</dbReference>
<dbReference type="GO" id="GO:0003677">
    <property type="term" value="F:DNA binding"/>
    <property type="evidence" value="ECO:0007669"/>
    <property type="project" value="UniProtKB-KW"/>
</dbReference>
<dbReference type="Pfam" id="PF00027">
    <property type="entry name" value="cNMP_binding"/>
    <property type="match status" value="1"/>
</dbReference>
<dbReference type="EMBL" id="FCON02000130">
    <property type="protein sequence ID" value="SAL82989.1"/>
    <property type="molecule type" value="Genomic_DNA"/>
</dbReference>
<protein>
    <submittedName>
        <fullName evidence="5">Transcriptional regulator</fullName>
    </submittedName>
</protein>
<dbReference type="Gene3D" id="1.10.10.10">
    <property type="entry name" value="Winged helix-like DNA-binding domain superfamily/Winged helix DNA-binding domain"/>
    <property type="match status" value="1"/>
</dbReference>
<keyword evidence="1" id="KW-0805">Transcription regulation</keyword>
<dbReference type="PANTHER" id="PTHR24567">
    <property type="entry name" value="CRP FAMILY TRANSCRIPTIONAL REGULATORY PROTEIN"/>
    <property type="match status" value="1"/>
</dbReference>
<keyword evidence="2" id="KW-0238">DNA-binding</keyword>
<evidence type="ECO:0000313" key="6">
    <source>
        <dbReference type="Proteomes" id="UP000054770"/>
    </source>
</evidence>
<dbReference type="InterPro" id="IPR036390">
    <property type="entry name" value="WH_DNA-bd_sf"/>
</dbReference>
<dbReference type="AlphaFoldDB" id="A0A158KQH9"/>
<dbReference type="InterPro" id="IPR000595">
    <property type="entry name" value="cNMP-bd_dom"/>
</dbReference>
<reference evidence="5" key="1">
    <citation type="submission" date="2016-01" db="EMBL/GenBank/DDBJ databases">
        <authorList>
            <person name="Peeters C."/>
        </authorList>
    </citation>
    <scope>NUCLEOTIDE SEQUENCE [LARGE SCALE GENOMIC DNA]</scope>
    <source>
        <strain evidence="5">LMG 22940</strain>
    </source>
</reference>
<dbReference type="GO" id="GO:0003700">
    <property type="term" value="F:DNA-binding transcription factor activity"/>
    <property type="evidence" value="ECO:0007669"/>
    <property type="project" value="TreeGrafter"/>
</dbReference>
<dbReference type="SUPFAM" id="SSF51206">
    <property type="entry name" value="cAMP-binding domain-like"/>
    <property type="match status" value="1"/>
</dbReference>
<organism evidence="5 6">
    <name type="scientific">Caballeronia choica</name>
    <dbReference type="NCBI Taxonomy" id="326476"/>
    <lineage>
        <taxon>Bacteria</taxon>
        <taxon>Pseudomonadati</taxon>
        <taxon>Pseudomonadota</taxon>
        <taxon>Betaproteobacteria</taxon>
        <taxon>Burkholderiales</taxon>
        <taxon>Burkholderiaceae</taxon>
        <taxon>Caballeronia</taxon>
    </lineage>
</organism>
<dbReference type="SUPFAM" id="SSF46785">
    <property type="entry name" value="Winged helix' DNA-binding domain"/>
    <property type="match status" value="1"/>
</dbReference>
<evidence type="ECO:0000256" key="2">
    <source>
        <dbReference type="ARBA" id="ARBA00023125"/>
    </source>
</evidence>
<feature type="domain" description="HTH crp-type" evidence="4">
    <location>
        <begin position="157"/>
        <end position="230"/>
    </location>
</feature>